<dbReference type="EMBL" id="CP006764">
    <property type="protein sequence ID" value="AIT61540.1"/>
    <property type="molecule type" value="Genomic_DNA"/>
</dbReference>
<sequence length="318" mass="34845">MGNYAQRALALGRKNHLSRSRTRHLAQARKGFSTSRGSVIAWYEYGPVDAETTVVFVHGFTLASESFYLQVEYMMAEWPDVRLLLVDLRGHGRSEHVPIEACTIDSAADDVLAVIDERAMTGRLVLLGHSLGGPVSLAVVRRMREDVIDRLAGLVEVSTTVEPMAGAGLATILDTRFVTGMATLFSRHPDRARPLRQSVNGLLAPILSMAFFMRETDKDLIDFHAALIAETPTETLIGFLDDLQYHEEVGAASRLAGVPGFVIVGEKDYVIPSAQSEKLLELWPDAKFQVAQNAGHMLPLEVPGIINSALDRLLKTLG</sequence>
<evidence type="ECO:0000313" key="3">
    <source>
        <dbReference type="Proteomes" id="UP000029914"/>
    </source>
</evidence>
<dbReference type="Proteomes" id="UP000029914">
    <property type="component" value="Chromosome"/>
</dbReference>
<dbReference type="HOGENOM" id="CLU_020336_6_0_11"/>
<evidence type="ECO:0000259" key="1">
    <source>
        <dbReference type="Pfam" id="PF12697"/>
    </source>
</evidence>
<dbReference type="eggNOG" id="COG0596">
    <property type="taxonomic scope" value="Bacteria"/>
</dbReference>
<proteinExistence type="predicted"/>
<dbReference type="AlphaFoldDB" id="A0A097IHD1"/>
<name>A0A097IHD1_9CORY</name>
<keyword evidence="2" id="KW-0378">Hydrolase</keyword>
<dbReference type="Gene3D" id="3.40.50.1820">
    <property type="entry name" value="alpha/beta hydrolase"/>
    <property type="match status" value="1"/>
</dbReference>
<dbReference type="STRING" id="558173.CDOO_09865"/>
<accession>A0A097IHD1</accession>
<dbReference type="InterPro" id="IPR000639">
    <property type="entry name" value="Epox_hydrolase-like"/>
</dbReference>
<dbReference type="Pfam" id="PF12697">
    <property type="entry name" value="Abhydrolase_6"/>
    <property type="match status" value="1"/>
</dbReference>
<protein>
    <submittedName>
        <fullName evidence="2">Hydrolase</fullName>
    </submittedName>
</protein>
<keyword evidence="3" id="KW-1185">Reference proteome</keyword>
<gene>
    <name evidence="2" type="ORF">CDOO_09865</name>
</gene>
<dbReference type="InterPro" id="IPR029058">
    <property type="entry name" value="AB_hydrolase_fold"/>
</dbReference>
<dbReference type="KEGG" id="cdo:CDOO_09865"/>
<feature type="domain" description="AB hydrolase-1" evidence="1">
    <location>
        <begin position="54"/>
        <end position="303"/>
    </location>
</feature>
<dbReference type="InterPro" id="IPR050266">
    <property type="entry name" value="AB_hydrolase_sf"/>
</dbReference>
<reference evidence="2 3" key="1">
    <citation type="submission" date="2013-09" db="EMBL/GenBank/DDBJ databases">
        <title>Complete genome sequence of Corynebacterium doosanense CAU 212(T) (=DSM 45436(T)), isolated from activated sludge.</title>
        <authorList>
            <person name="Schaffert L."/>
            <person name="Albersmeier A."/>
            <person name="Kalinowski J."/>
            <person name="Ruckert C."/>
        </authorList>
    </citation>
    <scope>NUCLEOTIDE SEQUENCE [LARGE SCALE GENOMIC DNA]</scope>
    <source>
        <strain evidence="2 3">CAU 212</strain>
    </source>
</reference>
<dbReference type="InterPro" id="IPR000073">
    <property type="entry name" value="AB_hydrolase_1"/>
</dbReference>
<dbReference type="SUPFAM" id="SSF53474">
    <property type="entry name" value="alpha/beta-Hydrolases"/>
    <property type="match status" value="1"/>
</dbReference>
<dbReference type="PRINTS" id="PR00412">
    <property type="entry name" value="EPOXHYDRLASE"/>
</dbReference>
<evidence type="ECO:0000313" key="2">
    <source>
        <dbReference type="EMBL" id="AIT61540.1"/>
    </source>
</evidence>
<dbReference type="PANTHER" id="PTHR43798">
    <property type="entry name" value="MONOACYLGLYCEROL LIPASE"/>
    <property type="match status" value="1"/>
</dbReference>
<organism evidence="2 3">
    <name type="scientific">Corynebacterium doosanense CAU 212 = DSM 45436</name>
    <dbReference type="NCBI Taxonomy" id="558173"/>
    <lineage>
        <taxon>Bacteria</taxon>
        <taxon>Bacillati</taxon>
        <taxon>Actinomycetota</taxon>
        <taxon>Actinomycetes</taxon>
        <taxon>Mycobacteriales</taxon>
        <taxon>Corynebacteriaceae</taxon>
        <taxon>Corynebacterium</taxon>
    </lineage>
</organism>
<dbReference type="GO" id="GO:0016787">
    <property type="term" value="F:hydrolase activity"/>
    <property type="evidence" value="ECO:0007669"/>
    <property type="project" value="UniProtKB-KW"/>
</dbReference>